<accession>A0A0F9EQ83</accession>
<feature type="region of interest" description="Disordered" evidence="1">
    <location>
        <begin position="82"/>
        <end position="102"/>
    </location>
</feature>
<organism evidence="2">
    <name type="scientific">marine sediment metagenome</name>
    <dbReference type="NCBI Taxonomy" id="412755"/>
    <lineage>
        <taxon>unclassified sequences</taxon>
        <taxon>metagenomes</taxon>
        <taxon>ecological metagenomes</taxon>
    </lineage>
</organism>
<reference evidence="2" key="1">
    <citation type="journal article" date="2015" name="Nature">
        <title>Complex archaea that bridge the gap between prokaryotes and eukaryotes.</title>
        <authorList>
            <person name="Spang A."/>
            <person name="Saw J.H."/>
            <person name="Jorgensen S.L."/>
            <person name="Zaremba-Niedzwiedzka K."/>
            <person name="Martijn J."/>
            <person name="Lind A.E."/>
            <person name="van Eijk R."/>
            <person name="Schleper C."/>
            <person name="Guy L."/>
            <person name="Ettema T.J."/>
        </authorList>
    </citation>
    <scope>NUCLEOTIDE SEQUENCE</scope>
</reference>
<gene>
    <name evidence="2" type="ORF">LCGC14_2125280</name>
</gene>
<evidence type="ECO:0000313" key="2">
    <source>
        <dbReference type="EMBL" id="KKL68411.1"/>
    </source>
</evidence>
<name>A0A0F9EQ83_9ZZZZ</name>
<evidence type="ECO:0000256" key="1">
    <source>
        <dbReference type="SAM" id="MobiDB-lite"/>
    </source>
</evidence>
<dbReference type="AlphaFoldDB" id="A0A0F9EQ83"/>
<sequence length="102" mass="11141">MYLSPSLKKFLSNCCGLDPDKLSPAEITAYAPQIIQRLRAEIESTGEVLEVVKSAVAARERTQRRNVPVLPSIVRAEKIGTVSSSDSDKNSCFDNSFPIGVE</sequence>
<comment type="caution">
    <text evidence="2">The sequence shown here is derived from an EMBL/GenBank/DDBJ whole genome shotgun (WGS) entry which is preliminary data.</text>
</comment>
<protein>
    <submittedName>
        <fullName evidence="2">Uncharacterized protein</fullName>
    </submittedName>
</protein>
<proteinExistence type="predicted"/>
<dbReference type="EMBL" id="LAZR01026538">
    <property type="protein sequence ID" value="KKL68411.1"/>
    <property type="molecule type" value="Genomic_DNA"/>
</dbReference>